<keyword evidence="9" id="KW-0325">Glycoprotein</keyword>
<evidence type="ECO:0000256" key="1">
    <source>
        <dbReference type="ARBA" id="ARBA00004922"/>
    </source>
</evidence>
<dbReference type="GO" id="GO:0032580">
    <property type="term" value="C:Golgi cisterna membrane"/>
    <property type="evidence" value="ECO:0007669"/>
    <property type="project" value="UniProtKB-SubCell"/>
</dbReference>
<sequence length="365" mass="42365">MFYGTDLDHVDMPLPRNPNQYWGLLHEESPKNNYIYSHKPVVTLFNHTCTFKRESDYPITTQYLPSLDWLSNTEYMVPTAEKNRLQKTELSPLIYVHSDCGTPSARDTYVELLMKYIGIDSYGKCVHNKDLPPHLQDPIQGMGHGDFYKLISKYKFSLAFENSLCDDYITEKLWRPLMAGSVPIVMGSPKVKEFLPSNHSAIIVEEFESVKKLAEYIKFLNENDHEYEKYLSWKKTGIQNKYLIELMKNREWGVDGSQGTKYHNFIDGFECFVCQRIHENEILMKQGKKPRTYLSSHNHYGCPGPTAYNSEGVRNGPEGGNSWDYEFENSRYTAAALRYHIDKGVPYTKTQLLATVNRMKNQDLK</sequence>
<evidence type="ECO:0000256" key="8">
    <source>
        <dbReference type="ARBA" id="ARBA00023136"/>
    </source>
</evidence>
<evidence type="ECO:0000256" key="3">
    <source>
        <dbReference type="ARBA" id="ARBA00022676"/>
    </source>
</evidence>
<evidence type="ECO:0000259" key="12">
    <source>
        <dbReference type="Pfam" id="PF00852"/>
    </source>
</evidence>
<feature type="domain" description="Fucosyltransferase C-terminal" evidence="12">
    <location>
        <begin position="93"/>
        <end position="281"/>
    </location>
</feature>
<dbReference type="AlphaFoldDB" id="A0A210PIB5"/>
<dbReference type="EMBL" id="NEDP02076656">
    <property type="protein sequence ID" value="OWF36238.1"/>
    <property type="molecule type" value="Genomic_DNA"/>
</dbReference>
<proteinExistence type="inferred from homology"/>
<organism evidence="13 14">
    <name type="scientific">Mizuhopecten yessoensis</name>
    <name type="common">Japanese scallop</name>
    <name type="synonym">Patinopecten yessoensis</name>
    <dbReference type="NCBI Taxonomy" id="6573"/>
    <lineage>
        <taxon>Eukaryota</taxon>
        <taxon>Metazoa</taxon>
        <taxon>Spiralia</taxon>
        <taxon>Lophotrochozoa</taxon>
        <taxon>Mollusca</taxon>
        <taxon>Bivalvia</taxon>
        <taxon>Autobranchia</taxon>
        <taxon>Pteriomorphia</taxon>
        <taxon>Pectinida</taxon>
        <taxon>Pectinoidea</taxon>
        <taxon>Pectinidae</taxon>
        <taxon>Mizuhopecten</taxon>
    </lineage>
</organism>
<dbReference type="Pfam" id="PF00852">
    <property type="entry name" value="Glyco_transf_10"/>
    <property type="match status" value="1"/>
</dbReference>
<keyword evidence="8" id="KW-0472">Membrane</keyword>
<dbReference type="PANTHER" id="PTHR11929:SF194">
    <property type="entry name" value="ALPHA-(1,3)-FUCOSYLTRANSFERASE 10"/>
    <property type="match status" value="1"/>
</dbReference>
<dbReference type="SUPFAM" id="SSF53756">
    <property type="entry name" value="UDP-Glycosyltransferase/glycogen phosphorylase"/>
    <property type="match status" value="1"/>
</dbReference>
<dbReference type="InterPro" id="IPR055270">
    <property type="entry name" value="Glyco_tran_10_C"/>
</dbReference>
<evidence type="ECO:0000256" key="11">
    <source>
        <dbReference type="RuleBase" id="RU003832"/>
    </source>
</evidence>
<comment type="similarity">
    <text evidence="2 11">Belongs to the glycosyltransferase 10 family.</text>
</comment>
<dbReference type="GO" id="GO:0046920">
    <property type="term" value="F:alpha-(1-&gt;3)-fucosyltransferase activity"/>
    <property type="evidence" value="ECO:0007669"/>
    <property type="project" value="TreeGrafter"/>
</dbReference>
<gene>
    <name evidence="13" type="ORF">KP79_PYT06522</name>
</gene>
<dbReference type="UniPathway" id="UPA00378"/>
<dbReference type="Gene3D" id="3.40.50.11660">
    <property type="entry name" value="Glycosyl transferase family 10, C-terminal domain"/>
    <property type="match status" value="1"/>
</dbReference>
<dbReference type="InterPro" id="IPR001503">
    <property type="entry name" value="Glyco_trans_10"/>
</dbReference>
<dbReference type="PANTHER" id="PTHR11929">
    <property type="entry name" value="ALPHA- 1,3 -FUCOSYLTRANSFERASE"/>
    <property type="match status" value="1"/>
</dbReference>
<protein>
    <recommendedName>
        <fullName evidence="11">Fucosyltransferase</fullName>
        <ecNumber evidence="11">2.4.1.-</ecNumber>
    </recommendedName>
</protein>
<evidence type="ECO:0000256" key="2">
    <source>
        <dbReference type="ARBA" id="ARBA00008919"/>
    </source>
</evidence>
<dbReference type="FunFam" id="3.40.50.11660:FF:000002">
    <property type="entry name" value="Alpha-(1,3)-fucosyltransferase"/>
    <property type="match status" value="1"/>
</dbReference>
<evidence type="ECO:0000256" key="7">
    <source>
        <dbReference type="ARBA" id="ARBA00022989"/>
    </source>
</evidence>
<evidence type="ECO:0000256" key="6">
    <source>
        <dbReference type="ARBA" id="ARBA00022968"/>
    </source>
</evidence>
<dbReference type="EC" id="2.4.1.-" evidence="11"/>
<keyword evidence="14" id="KW-1185">Reference proteome</keyword>
<keyword evidence="4 11" id="KW-0808">Transferase</keyword>
<comment type="caution">
    <text evidence="13">The sequence shown here is derived from an EMBL/GenBank/DDBJ whole genome shotgun (WGS) entry which is preliminary data.</text>
</comment>
<name>A0A210PIB5_MIZYE</name>
<comment type="pathway">
    <text evidence="1">Protein modification; protein glycosylation.</text>
</comment>
<keyword evidence="6" id="KW-0735">Signal-anchor</keyword>
<evidence type="ECO:0000256" key="10">
    <source>
        <dbReference type="ARBA" id="ARBA00060399"/>
    </source>
</evidence>
<evidence type="ECO:0000256" key="4">
    <source>
        <dbReference type="ARBA" id="ARBA00022679"/>
    </source>
</evidence>
<keyword evidence="7" id="KW-1133">Transmembrane helix</keyword>
<keyword evidence="3 11" id="KW-0328">Glycosyltransferase</keyword>
<evidence type="ECO:0000256" key="5">
    <source>
        <dbReference type="ARBA" id="ARBA00022692"/>
    </source>
</evidence>
<keyword evidence="5 11" id="KW-0812">Transmembrane</keyword>
<comment type="subcellular location">
    <subcellularLocation>
        <location evidence="10">Endomembrane system</location>
        <topology evidence="10">Single-pass type II membrane protein</topology>
    </subcellularLocation>
    <subcellularLocation>
        <location evidence="11">Golgi apparatus</location>
        <location evidence="11">Golgi stack membrane</location>
        <topology evidence="11">Single-pass type II membrane protein</topology>
    </subcellularLocation>
</comment>
<evidence type="ECO:0000313" key="14">
    <source>
        <dbReference type="Proteomes" id="UP000242188"/>
    </source>
</evidence>
<dbReference type="Proteomes" id="UP000242188">
    <property type="component" value="Unassembled WGS sequence"/>
</dbReference>
<dbReference type="OrthoDB" id="9993460at2759"/>
<dbReference type="InterPro" id="IPR038577">
    <property type="entry name" value="GT10-like_C_sf"/>
</dbReference>
<reference evidence="13 14" key="1">
    <citation type="journal article" date="2017" name="Nat. Ecol. Evol.">
        <title>Scallop genome provides insights into evolution of bilaterian karyotype and development.</title>
        <authorList>
            <person name="Wang S."/>
            <person name="Zhang J."/>
            <person name="Jiao W."/>
            <person name="Li J."/>
            <person name="Xun X."/>
            <person name="Sun Y."/>
            <person name="Guo X."/>
            <person name="Huan P."/>
            <person name="Dong B."/>
            <person name="Zhang L."/>
            <person name="Hu X."/>
            <person name="Sun X."/>
            <person name="Wang J."/>
            <person name="Zhao C."/>
            <person name="Wang Y."/>
            <person name="Wang D."/>
            <person name="Huang X."/>
            <person name="Wang R."/>
            <person name="Lv J."/>
            <person name="Li Y."/>
            <person name="Zhang Z."/>
            <person name="Liu B."/>
            <person name="Lu W."/>
            <person name="Hui Y."/>
            <person name="Liang J."/>
            <person name="Zhou Z."/>
            <person name="Hou R."/>
            <person name="Li X."/>
            <person name="Liu Y."/>
            <person name="Li H."/>
            <person name="Ning X."/>
            <person name="Lin Y."/>
            <person name="Zhao L."/>
            <person name="Xing Q."/>
            <person name="Dou J."/>
            <person name="Li Y."/>
            <person name="Mao J."/>
            <person name="Guo H."/>
            <person name="Dou H."/>
            <person name="Li T."/>
            <person name="Mu C."/>
            <person name="Jiang W."/>
            <person name="Fu Q."/>
            <person name="Fu X."/>
            <person name="Miao Y."/>
            <person name="Liu J."/>
            <person name="Yu Q."/>
            <person name="Li R."/>
            <person name="Liao H."/>
            <person name="Li X."/>
            <person name="Kong Y."/>
            <person name="Jiang Z."/>
            <person name="Chourrout D."/>
            <person name="Li R."/>
            <person name="Bao Z."/>
        </authorList>
    </citation>
    <scope>NUCLEOTIDE SEQUENCE [LARGE SCALE GENOMIC DNA]</scope>
    <source>
        <strain evidence="13 14">PY_sf001</strain>
    </source>
</reference>
<evidence type="ECO:0000256" key="9">
    <source>
        <dbReference type="ARBA" id="ARBA00023180"/>
    </source>
</evidence>
<keyword evidence="11" id="KW-0333">Golgi apparatus</keyword>
<accession>A0A210PIB5</accession>
<evidence type="ECO:0000313" key="13">
    <source>
        <dbReference type="EMBL" id="OWF36238.1"/>
    </source>
</evidence>